<dbReference type="InterPro" id="IPR050570">
    <property type="entry name" value="Cell_wall_metabolism_enzyme"/>
</dbReference>
<feature type="domain" description="M23ase beta-sheet core" evidence="1">
    <location>
        <begin position="72"/>
        <end position="131"/>
    </location>
</feature>
<dbReference type="SUPFAM" id="SSF51261">
    <property type="entry name" value="Duplicated hybrid motif"/>
    <property type="match status" value="1"/>
</dbReference>
<proteinExistence type="predicted"/>
<organism evidence="2 3">
    <name type="scientific">Vasconcelosia minhoensis LEGE 07310</name>
    <dbReference type="NCBI Taxonomy" id="915328"/>
    <lineage>
        <taxon>Bacteria</taxon>
        <taxon>Bacillati</taxon>
        <taxon>Cyanobacteriota</taxon>
        <taxon>Cyanophyceae</taxon>
        <taxon>Nodosilineales</taxon>
        <taxon>Cymatolegaceae</taxon>
        <taxon>Vasconcelosia</taxon>
        <taxon>Vasconcelosia minhoensis</taxon>
    </lineage>
</organism>
<dbReference type="GO" id="GO:0004222">
    <property type="term" value="F:metalloendopeptidase activity"/>
    <property type="evidence" value="ECO:0007669"/>
    <property type="project" value="TreeGrafter"/>
</dbReference>
<dbReference type="PANTHER" id="PTHR21666:SF293">
    <property type="entry name" value="SLL1488 PROTEIN"/>
    <property type="match status" value="1"/>
</dbReference>
<dbReference type="CDD" id="cd12797">
    <property type="entry name" value="M23_peptidase"/>
    <property type="match status" value="1"/>
</dbReference>
<keyword evidence="3" id="KW-1185">Reference proteome</keyword>
<dbReference type="AlphaFoldDB" id="A0A8J7AAP4"/>
<dbReference type="InterPro" id="IPR016047">
    <property type="entry name" value="M23ase_b-sheet_dom"/>
</dbReference>
<evidence type="ECO:0000313" key="2">
    <source>
        <dbReference type="EMBL" id="MBE9075974.1"/>
    </source>
</evidence>
<dbReference type="Proteomes" id="UP000636505">
    <property type="component" value="Unassembled WGS sequence"/>
</dbReference>
<reference evidence="2" key="1">
    <citation type="submission" date="2020-10" db="EMBL/GenBank/DDBJ databases">
        <authorList>
            <person name="Castelo-Branco R."/>
            <person name="Eusebio N."/>
            <person name="Adriana R."/>
            <person name="Vieira A."/>
            <person name="Brugerolle De Fraissinette N."/>
            <person name="Rezende De Castro R."/>
            <person name="Schneider M.P."/>
            <person name="Vasconcelos V."/>
            <person name="Leao P.N."/>
        </authorList>
    </citation>
    <scope>NUCLEOTIDE SEQUENCE</scope>
    <source>
        <strain evidence="2">LEGE 07310</strain>
    </source>
</reference>
<dbReference type="Pfam" id="PF01551">
    <property type="entry name" value="Peptidase_M23"/>
    <property type="match status" value="2"/>
</dbReference>
<dbReference type="RefSeq" id="WP_193904698.1">
    <property type="nucleotide sequence ID" value="NZ_JADEXG010000002.1"/>
</dbReference>
<name>A0A8J7AAP4_9CYAN</name>
<evidence type="ECO:0000259" key="1">
    <source>
        <dbReference type="Pfam" id="PF01551"/>
    </source>
</evidence>
<feature type="domain" description="M23ase beta-sheet core" evidence="1">
    <location>
        <begin position="143"/>
        <end position="183"/>
    </location>
</feature>
<dbReference type="Gene3D" id="2.70.70.10">
    <property type="entry name" value="Glucose Permease (Domain IIA)"/>
    <property type="match status" value="1"/>
</dbReference>
<evidence type="ECO:0000313" key="3">
    <source>
        <dbReference type="Proteomes" id="UP000636505"/>
    </source>
</evidence>
<protein>
    <submittedName>
        <fullName evidence="2">M23 family metallopeptidase</fullName>
    </submittedName>
</protein>
<gene>
    <name evidence="2" type="ORF">IQ241_01450</name>
</gene>
<accession>A0A8J7AAP4</accession>
<comment type="caution">
    <text evidence="2">The sequence shown here is derived from an EMBL/GenBank/DDBJ whole genome shotgun (WGS) entry which is preliminary data.</text>
</comment>
<sequence length="199" mass="21847">MLAGGLLSLGSLGLNQIAPQALRLEAAKATTETQVAARPGTAYWSSASFPVENFQAYTSAFGYRQSPYGGEQFHYGLDIAAPQGSYIRNWWEGRVVEVSDDSACGTSIVIESGDWTHIYCHMQGYVTQEGRRRSFVDREGGLHIVEGQDMPAGARIGRVGMTGRTTGPHLHWGLKYQNDWVDPGIILQAMYDDQETASR</sequence>
<dbReference type="PANTHER" id="PTHR21666">
    <property type="entry name" value="PEPTIDASE-RELATED"/>
    <property type="match status" value="1"/>
</dbReference>
<dbReference type="InterPro" id="IPR011055">
    <property type="entry name" value="Dup_hybrid_motif"/>
</dbReference>
<dbReference type="EMBL" id="JADEXG010000002">
    <property type="protein sequence ID" value="MBE9075974.1"/>
    <property type="molecule type" value="Genomic_DNA"/>
</dbReference>